<dbReference type="AlphaFoldDB" id="A0AAV7MB62"/>
<proteinExistence type="predicted"/>
<organism evidence="1 2">
    <name type="scientific">Pleurodeles waltl</name>
    <name type="common">Iberian ribbed newt</name>
    <dbReference type="NCBI Taxonomy" id="8319"/>
    <lineage>
        <taxon>Eukaryota</taxon>
        <taxon>Metazoa</taxon>
        <taxon>Chordata</taxon>
        <taxon>Craniata</taxon>
        <taxon>Vertebrata</taxon>
        <taxon>Euteleostomi</taxon>
        <taxon>Amphibia</taxon>
        <taxon>Batrachia</taxon>
        <taxon>Caudata</taxon>
        <taxon>Salamandroidea</taxon>
        <taxon>Salamandridae</taxon>
        <taxon>Pleurodelinae</taxon>
        <taxon>Pleurodeles</taxon>
    </lineage>
</organism>
<comment type="caution">
    <text evidence="1">The sequence shown here is derived from an EMBL/GenBank/DDBJ whole genome shotgun (WGS) entry which is preliminary data.</text>
</comment>
<accession>A0AAV7MB62</accession>
<keyword evidence="2" id="KW-1185">Reference proteome</keyword>
<evidence type="ECO:0000313" key="1">
    <source>
        <dbReference type="EMBL" id="KAJ1099737.1"/>
    </source>
</evidence>
<evidence type="ECO:0000313" key="2">
    <source>
        <dbReference type="Proteomes" id="UP001066276"/>
    </source>
</evidence>
<gene>
    <name evidence="1" type="ORF">NDU88_004835</name>
</gene>
<dbReference type="Proteomes" id="UP001066276">
    <property type="component" value="Chromosome 10"/>
</dbReference>
<name>A0AAV7MB62_PLEWA</name>
<protein>
    <submittedName>
        <fullName evidence="1">Uncharacterized protein</fullName>
    </submittedName>
</protein>
<sequence length="142" mass="16143">MEPRGPAVLWETVVYWPGVGCTQQSPAASEAAQRHLEHPEAHLSNLVVRLCCGRLLFTGLGWAAHNKAQLLVRQEAAQRHLEHPEAHLRNLVVRLCCWRKLFMGQGHHKAQLSVRQEAAQCHLEHPESHLRNLVAQLHCMRL</sequence>
<reference evidence="1" key="1">
    <citation type="journal article" date="2022" name="bioRxiv">
        <title>Sequencing and chromosome-scale assembly of the giantPleurodeles waltlgenome.</title>
        <authorList>
            <person name="Brown T."/>
            <person name="Elewa A."/>
            <person name="Iarovenko S."/>
            <person name="Subramanian E."/>
            <person name="Araus A.J."/>
            <person name="Petzold A."/>
            <person name="Susuki M."/>
            <person name="Suzuki K.-i.T."/>
            <person name="Hayashi T."/>
            <person name="Toyoda A."/>
            <person name="Oliveira C."/>
            <person name="Osipova E."/>
            <person name="Leigh N.D."/>
            <person name="Simon A."/>
            <person name="Yun M.H."/>
        </authorList>
    </citation>
    <scope>NUCLEOTIDE SEQUENCE</scope>
    <source>
        <strain evidence="1">20211129_DDA</strain>
        <tissue evidence="1">Liver</tissue>
    </source>
</reference>
<dbReference type="EMBL" id="JANPWB010000014">
    <property type="protein sequence ID" value="KAJ1099737.1"/>
    <property type="molecule type" value="Genomic_DNA"/>
</dbReference>